<gene>
    <name evidence="8" type="ORF">OCBIM_22034332mg</name>
</gene>
<evidence type="ECO:0000256" key="1">
    <source>
        <dbReference type="ARBA" id="ARBA00004141"/>
    </source>
</evidence>
<dbReference type="SUPFAM" id="SSF81321">
    <property type="entry name" value="Family A G protein-coupled receptor-like"/>
    <property type="match status" value="1"/>
</dbReference>
<dbReference type="GO" id="GO:0007166">
    <property type="term" value="P:cell surface receptor signaling pathway"/>
    <property type="evidence" value="ECO:0007669"/>
    <property type="project" value="InterPro"/>
</dbReference>
<feature type="transmembrane region" description="Helical" evidence="6">
    <location>
        <begin position="519"/>
        <end position="542"/>
    </location>
</feature>
<keyword evidence="3 6" id="KW-1133">Transmembrane helix</keyword>
<dbReference type="STRING" id="37653.A0A0L8GFD1"/>
<protein>
    <recommendedName>
        <fullName evidence="7">G-protein coupled receptors family 2 profile 2 domain-containing protein</fullName>
    </recommendedName>
</protein>
<dbReference type="InterPro" id="IPR000832">
    <property type="entry name" value="GPCR_2_secretin-like"/>
</dbReference>
<evidence type="ECO:0000256" key="3">
    <source>
        <dbReference type="ARBA" id="ARBA00022989"/>
    </source>
</evidence>
<feature type="transmembrane region" description="Helical" evidence="6">
    <location>
        <begin position="437"/>
        <end position="457"/>
    </location>
</feature>
<feature type="transmembrane region" description="Helical" evidence="6">
    <location>
        <begin position="478"/>
        <end position="499"/>
    </location>
</feature>
<accession>A0A0L8GFD1</accession>
<name>A0A0L8GFD1_OCTBM</name>
<dbReference type="PROSITE" id="PS50261">
    <property type="entry name" value="G_PROTEIN_RECEP_F2_4"/>
    <property type="match status" value="1"/>
</dbReference>
<dbReference type="GO" id="GO:0016020">
    <property type="term" value="C:membrane"/>
    <property type="evidence" value="ECO:0007669"/>
    <property type="project" value="UniProtKB-SubCell"/>
</dbReference>
<evidence type="ECO:0000256" key="5">
    <source>
        <dbReference type="SAM" id="MobiDB-lite"/>
    </source>
</evidence>
<feature type="region of interest" description="Disordered" evidence="5">
    <location>
        <begin position="634"/>
        <end position="657"/>
    </location>
</feature>
<feature type="transmembrane region" description="Helical" evidence="6">
    <location>
        <begin position="400"/>
        <end position="417"/>
    </location>
</feature>
<dbReference type="GO" id="GO:0004930">
    <property type="term" value="F:G protein-coupled receptor activity"/>
    <property type="evidence" value="ECO:0007669"/>
    <property type="project" value="InterPro"/>
</dbReference>
<dbReference type="InterPro" id="IPR053231">
    <property type="entry name" value="GPCR_LN-TM7"/>
</dbReference>
<dbReference type="PANTHER" id="PTHR45902">
    <property type="entry name" value="LATROPHILIN RECEPTOR-LIKE PROTEIN A"/>
    <property type="match status" value="1"/>
</dbReference>
<feature type="transmembrane region" description="Helical" evidence="6">
    <location>
        <begin position="593"/>
        <end position="619"/>
    </location>
</feature>
<organism evidence="8">
    <name type="scientific">Octopus bimaculoides</name>
    <name type="common">California two-spotted octopus</name>
    <dbReference type="NCBI Taxonomy" id="37653"/>
    <lineage>
        <taxon>Eukaryota</taxon>
        <taxon>Metazoa</taxon>
        <taxon>Spiralia</taxon>
        <taxon>Lophotrochozoa</taxon>
        <taxon>Mollusca</taxon>
        <taxon>Cephalopoda</taxon>
        <taxon>Coleoidea</taxon>
        <taxon>Octopodiformes</taxon>
        <taxon>Octopoda</taxon>
        <taxon>Incirrata</taxon>
        <taxon>Octopodidae</taxon>
        <taxon>Octopus</taxon>
    </lineage>
</organism>
<dbReference type="Gene3D" id="1.20.1070.10">
    <property type="entry name" value="Rhodopsin 7-helix transmembrane proteins"/>
    <property type="match status" value="1"/>
</dbReference>
<feature type="domain" description="G-protein coupled receptors family 2 profile 2" evidence="7">
    <location>
        <begin position="365"/>
        <end position="616"/>
    </location>
</feature>
<proteinExistence type="predicted"/>
<dbReference type="Pfam" id="PF00002">
    <property type="entry name" value="7tm_2"/>
    <property type="match status" value="1"/>
</dbReference>
<dbReference type="PRINTS" id="PR00249">
    <property type="entry name" value="GPCRSECRETIN"/>
</dbReference>
<feature type="transmembrane region" description="Helical" evidence="6">
    <location>
        <begin position="366"/>
        <end position="388"/>
    </location>
</feature>
<dbReference type="EMBL" id="KQ422016">
    <property type="protein sequence ID" value="KOF75716.1"/>
    <property type="molecule type" value="Genomic_DNA"/>
</dbReference>
<keyword evidence="2 6" id="KW-0812">Transmembrane</keyword>
<reference evidence="8" key="1">
    <citation type="submission" date="2015-07" db="EMBL/GenBank/DDBJ databases">
        <title>MeaNS - Measles Nucleotide Surveillance Program.</title>
        <authorList>
            <person name="Tran T."/>
            <person name="Druce J."/>
        </authorList>
    </citation>
    <scope>NUCLEOTIDE SEQUENCE</scope>
    <source>
        <strain evidence="8">UCB-OBI-ISO-001</strain>
        <tissue evidence="8">Gonad</tissue>
    </source>
</reference>
<sequence>MVSLIPFQNLTSAQLSANNSNEDIPSCPPALCSKTPPHERCSCHQDCFLYNECCSDMSNNTTSEHKEPYPSIYYSCRKANDSYYYQFDRCPPNHDITEFVSNCENPNSEDQLQNIPAFGKTSKKLYRNLYCALCHGEEFILWNLRFDCHESGNVNLEKLSDFVEDHMCNKKLEIPSKDLDQYLFPCNPYISRCPEHNNYTELEVACEYEPMALVESDSKLFRNSHCVACHGLKEIYDWCKKRGAVNDFIQLPSLSILFDYRTNVFVIYDMKSSNRNVEKLPSCLKNSVFDINTQQCRQVVYNSPLNCTATRLNKSEYYITNDGRLYLNNTQRLLNQSEFIQDSDGIISICIKNGSSGISKYSIAEGYITLVGLIISIPALAITIIVYLCIPDLCTLPGKLLISLLSALFVAELLFLISSQVTKSTVLCTSLAIMMHYLFLATFFWMNVMSFDAWYTFSGFKQLRSSGKGTKRLVLYSLYGWICPVVIVTISLIFEYTPGNHGLSPEYGNGVCWITNGKGLLWLFATPVMIILCLNILAFILTSRGLYMARKFSSKYLRKRNKLEFLIYIKLCFVMGLTWIFAFFYTFTRIDEFSLLFCILNSFTGLFICLSFLLTKIVCRRLLKKMHKFQKRPPTRSMALSSTSSKTLMTDTFSQIP</sequence>
<dbReference type="OrthoDB" id="6134459at2759"/>
<dbReference type="InterPro" id="IPR017981">
    <property type="entry name" value="GPCR_2-like_7TM"/>
</dbReference>
<dbReference type="CDD" id="cd15039">
    <property type="entry name" value="7tmB3_Methuselah-like"/>
    <property type="match status" value="1"/>
</dbReference>
<evidence type="ECO:0000256" key="4">
    <source>
        <dbReference type="ARBA" id="ARBA00023136"/>
    </source>
</evidence>
<keyword evidence="4 6" id="KW-0472">Membrane</keyword>
<dbReference type="PANTHER" id="PTHR45902:SF1">
    <property type="entry name" value="LATROPHILIN RECEPTOR-LIKE PROTEIN A"/>
    <property type="match status" value="1"/>
</dbReference>
<evidence type="ECO:0000256" key="2">
    <source>
        <dbReference type="ARBA" id="ARBA00022692"/>
    </source>
</evidence>
<feature type="transmembrane region" description="Helical" evidence="6">
    <location>
        <begin position="563"/>
        <end position="587"/>
    </location>
</feature>
<dbReference type="AlphaFoldDB" id="A0A0L8GFD1"/>
<evidence type="ECO:0000313" key="8">
    <source>
        <dbReference type="EMBL" id="KOF75716.1"/>
    </source>
</evidence>
<feature type="compositionally biased region" description="Polar residues" evidence="5">
    <location>
        <begin position="638"/>
        <end position="657"/>
    </location>
</feature>
<evidence type="ECO:0000256" key="6">
    <source>
        <dbReference type="SAM" id="Phobius"/>
    </source>
</evidence>
<comment type="subcellular location">
    <subcellularLocation>
        <location evidence="1">Membrane</location>
        <topology evidence="1">Multi-pass membrane protein</topology>
    </subcellularLocation>
</comment>
<evidence type="ECO:0000259" key="7">
    <source>
        <dbReference type="PROSITE" id="PS50261"/>
    </source>
</evidence>